<dbReference type="InterPro" id="IPR006016">
    <property type="entry name" value="UspA"/>
</dbReference>
<comment type="subcellular location">
    <subcellularLocation>
        <location evidence="1">Cytoplasm</location>
    </subcellularLocation>
</comment>
<sequence length="296" mass="32699">MSQYQRLLLIINPALRESPAIQQAGALAGASGASLHIVALIKSLGILTLLEGDDWASARVSYLQEQDDWLQGQAQQLRASGVEVTAHTTWSEDLKRDILEHVSELQPDLLIKQVQQEPLLKRTFFTPMDWHLLRYCPVPTYLVGDQTQALPRKIVAAIDSANDQPQNQQLNARIIKQAERLALQCDAELHLISACDIAADFLGDLGGAGLALGELTRELRQDLENAFLDTAERFGVAPEHRHFISGDPVRVLAEFAHEHQVDVLVLGRNQSRGLEKLIGSTTEHLLYQASCSVLAV</sequence>
<evidence type="ECO:0000259" key="5">
    <source>
        <dbReference type="Pfam" id="PF00582"/>
    </source>
</evidence>
<proteinExistence type="inferred from homology"/>
<dbReference type="PRINTS" id="PR01438">
    <property type="entry name" value="UNVRSLSTRESS"/>
</dbReference>
<evidence type="ECO:0000256" key="1">
    <source>
        <dbReference type="ARBA" id="ARBA00004496"/>
    </source>
</evidence>
<dbReference type="EMBL" id="JACMYG010000040">
    <property type="protein sequence ID" value="MBC2693154.1"/>
    <property type="molecule type" value="Genomic_DNA"/>
</dbReference>
<evidence type="ECO:0000256" key="4">
    <source>
        <dbReference type="ARBA" id="ARBA00037131"/>
    </source>
</evidence>
<dbReference type="PANTHER" id="PTHR47892:SF1">
    <property type="entry name" value="UNIVERSAL STRESS PROTEIN E"/>
    <property type="match status" value="1"/>
</dbReference>
<dbReference type="Proteomes" id="UP000526003">
    <property type="component" value="Unassembled WGS sequence"/>
</dbReference>
<dbReference type="RefSeq" id="WP_185819094.1">
    <property type="nucleotide sequence ID" value="NZ_CP090311.1"/>
</dbReference>
<feature type="domain" description="UspA" evidence="5">
    <location>
        <begin position="4"/>
        <end position="143"/>
    </location>
</feature>
<reference evidence="6 7" key="1">
    <citation type="submission" date="2020-08" db="EMBL/GenBank/DDBJ databases">
        <title>Pseudomonas sp. nov.</title>
        <authorList>
            <person name="Gieschler S."/>
            <person name="Fiedler G."/>
            <person name="Brinks E."/>
            <person name="Boehnlein C."/>
            <person name="Franz C.M.A.P."/>
            <person name="Kabisch J."/>
        </authorList>
    </citation>
    <scope>NUCLEOTIDE SEQUENCE [LARGE SCALE GENOMIC DNA]</scope>
    <source>
        <strain evidence="6 7">MBT-1</strain>
    </source>
</reference>
<comment type="function">
    <text evidence="4">Required for resistance to DNA-damaging agents.</text>
</comment>
<accession>A0A7X1GIU3</accession>
<feature type="domain" description="UspA" evidence="5">
    <location>
        <begin position="152"/>
        <end position="296"/>
    </location>
</feature>
<dbReference type="InterPro" id="IPR006015">
    <property type="entry name" value="Universal_stress_UspA"/>
</dbReference>
<evidence type="ECO:0000256" key="3">
    <source>
        <dbReference type="ARBA" id="ARBA00022490"/>
    </source>
</evidence>
<keyword evidence="3" id="KW-0963">Cytoplasm</keyword>
<evidence type="ECO:0000313" key="7">
    <source>
        <dbReference type="Proteomes" id="UP000526003"/>
    </source>
</evidence>
<dbReference type="AlphaFoldDB" id="A0A7X1GIU3"/>
<comment type="similarity">
    <text evidence="2">Belongs to the universal stress protein A family.</text>
</comment>
<name>A0A7X1GIU3_9PSED</name>
<dbReference type="SUPFAM" id="SSF52402">
    <property type="entry name" value="Adenine nucleotide alpha hydrolases-like"/>
    <property type="match status" value="2"/>
</dbReference>
<organism evidence="6 7">
    <name type="scientific">Pseudomonas kielensis</name>
    <dbReference type="NCBI Taxonomy" id="2762577"/>
    <lineage>
        <taxon>Bacteria</taxon>
        <taxon>Pseudomonadati</taxon>
        <taxon>Pseudomonadota</taxon>
        <taxon>Gammaproteobacteria</taxon>
        <taxon>Pseudomonadales</taxon>
        <taxon>Pseudomonadaceae</taxon>
        <taxon>Pseudomonas</taxon>
    </lineage>
</organism>
<dbReference type="GO" id="GO:0005737">
    <property type="term" value="C:cytoplasm"/>
    <property type="evidence" value="ECO:0007669"/>
    <property type="project" value="UniProtKB-SubCell"/>
</dbReference>
<dbReference type="PANTHER" id="PTHR47892">
    <property type="entry name" value="UNIVERSAL STRESS PROTEIN E"/>
    <property type="match status" value="1"/>
</dbReference>
<protein>
    <submittedName>
        <fullName evidence="6">Universal stress protein</fullName>
    </submittedName>
</protein>
<dbReference type="Pfam" id="PF00582">
    <property type="entry name" value="Usp"/>
    <property type="match status" value="2"/>
</dbReference>
<evidence type="ECO:0000256" key="2">
    <source>
        <dbReference type="ARBA" id="ARBA00008791"/>
    </source>
</evidence>
<keyword evidence="7" id="KW-1185">Reference proteome</keyword>
<evidence type="ECO:0000313" key="6">
    <source>
        <dbReference type="EMBL" id="MBC2693154.1"/>
    </source>
</evidence>
<gene>
    <name evidence="6" type="ORF">H7995_25535</name>
</gene>
<comment type="caution">
    <text evidence="6">The sequence shown here is derived from an EMBL/GenBank/DDBJ whole genome shotgun (WGS) entry which is preliminary data.</text>
</comment>
<dbReference type="Gene3D" id="3.40.50.12370">
    <property type="match status" value="1"/>
</dbReference>